<feature type="region of interest" description="Disordered" evidence="1">
    <location>
        <begin position="52"/>
        <end position="172"/>
    </location>
</feature>
<evidence type="ECO:0000256" key="1">
    <source>
        <dbReference type="SAM" id="MobiDB-lite"/>
    </source>
</evidence>
<feature type="compositionally biased region" description="Polar residues" evidence="1">
    <location>
        <begin position="134"/>
        <end position="153"/>
    </location>
</feature>
<gene>
    <name evidence="2" type="ORF">EVAR_48071_1</name>
</gene>
<evidence type="ECO:0000313" key="3">
    <source>
        <dbReference type="Proteomes" id="UP000299102"/>
    </source>
</evidence>
<proteinExistence type="predicted"/>
<dbReference type="AlphaFoldDB" id="A0A4C1XA10"/>
<dbReference type="Proteomes" id="UP000299102">
    <property type="component" value="Unassembled WGS sequence"/>
</dbReference>
<dbReference type="EMBL" id="BGZK01000752">
    <property type="protein sequence ID" value="GBP59095.1"/>
    <property type="molecule type" value="Genomic_DNA"/>
</dbReference>
<feature type="compositionally biased region" description="Low complexity" evidence="1">
    <location>
        <begin position="100"/>
        <end position="115"/>
    </location>
</feature>
<name>A0A4C1XA10_EUMVA</name>
<protein>
    <submittedName>
        <fullName evidence="2">Uncharacterized protein</fullName>
    </submittedName>
</protein>
<feature type="compositionally biased region" description="Gly residues" evidence="1">
    <location>
        <begin position="58"/>
        <end position="68"/>
    </location>
</feature>
<organism evidence="2 3">
    <name type="scientific">Eumeta variegata</name>
    <name type="common">Bagworm moth</name>
    <name type="synonym">Eumeta japonica</name>
    <dbReference type="NCBI Taxonomy" id="151549"/>
    <lineage>
        <taxon>Eukaryota</taxon>
        <taxon>Metazoa</taxon>
        <taxon>Ecdysozoa</taxon>
        <taxon>Arthropoda</taxon>
        <taxon>Hexapoda</taxon>
        <taxon>Insecta</taxon>
        <taxon>Pterygota</taxon>
        <taxon>Neoptera</taxon>
        <taxon>Endopterygota</taxon>
        <taxon>Lepidoptera</taxon>
        <taxon>Glossata</taxon>
        <taxon>Ditrysia</taxon>
        <taxon>Tineoidea</taxon>
        <taxon>Psychidae</taxon>
        <taxon>Oiketicinae</taxon>
        <taxon>Eumeta</taxon>
    </lineage>
</organism>
<keyword evidence="3" id="KW-1185">Reference proteome</keyword>
<sequence>MATTEDNISAVWLMIETNKRVIYRQIRTSSGIGMSQVHQTLHEHLACRRRSLQHEGAASGGGCSGGDVSGSRRGGARGRHRHAGLSDRRRGRAGVRLRRAAGATGGAAQAAAARPARPRRSHALAAPAVARHSPPNSEAGSRTFYFSVSNPRSLSRPKPPDCFISIEDAARE</sequence>
<comment type="caution">
    <text evidence="2">The sequence shown here is derived from an EMBL/GenBank/DDBJ whole genome shotgun (WGS) entry which is preliminary data.</text>
</comment>
<feature type="compositionally biased region" description="Basic residues" evidence="1">
    <location>
        <begin position="74"/>
        <end position="99"/>
    </location>
</feature>
<reference evidence="2 3" key="1">
    <citation type="journal article" date="2019" name="Commun. Biol.">
        <title>The bagworm genome reveals a unique fibroin gene that provides high tensile strength.</title>
        <authorList>
            <person name="Kono N."/>
            <person name="Nakamura H."/>
            <person name="Ohtoshi R."/>
            <person name="Tomita M."/>
            <person name="Numata K."/>
            <person name="Arakawa K."/>
        </authorList>
    </citation>
    <scope>NUCLEOTIDE SEQUENCE [LARGE SCALE GENOMIC DNA]</scope>
</reference>
<dbReference type="OrthoDB" id="10017160at2759"/>
<evidence type="ECO:0000313" key="2">
    <source>
        <dbReference type="EMBL" id="GBP59095.1"/>
    </source>
</evidence>
<accession>A0A4C1XA10</accession>